<dbReference type="InterPro" id="IPR003961">
    <property type="entry name" value="FN3_dom"/>
</dbReference>
<keyword evidence="1" id="KW-0677">Repeat</keyword>
<dbReference type="PRINTS" id="PR00014">
    <property type="entry name" value="FNTYPEIII"/>
</dbReference>
<dbReference type="Pfam" id="PF00041">
    <property type="entry name" value="fn3"/>
    <property type="match status" value="2"/>
</dbReference>
<dbReference type="HOGENOM" id="CLU_636610_0_0_1"/>
<evidence type="ECO:0000256" key="1">
    <source>
        <dbReference type="ARBA" id="ARBA00022737"/>
    </source>
</evidence>
<dbReference type="PROSITE" id="PS50853">
    <property type="entry name" value="FN3"/>
    <property type="match status" value="2"/>
</dbReference>
<dbReference type="Proteomes" id="UP000015101">
    <property type="component" value="Unassembled WGS sequence"/>
</dbReference>
<dbReference type="EnsemblMetazoa" id="HelroT188617">
    <property type="protein sequence ID" value="HelroP188617"/>
    <property type="gene ID" value="HelroG188617"/>
</dbReference>
<reference evidence="5" key="3">
    <citation type="submission" date="2015-06" db="UniProtKB">
        <authorList>
            <consortium name="EnsemblMetazoa"/>
        </authorList>
    </citation>
    <scope>IDENTIFICATION</scope>
</reference>
<dbReference type="RefSeq" id="XP_009019603.1">
    <property type="nucleotide sequence ID" value="XM_009021355.1"/>
</dbReference>
<feature type="region of interest" description="Disordered" evidence="2">
    <location>
        <begin position="221"/>
        <end position="307"/>
    </location>
</feature>
<organism evidence="5 6">
    <name type="scientific">Helobdella robusta</name>
    <name type="common">Californian leech</name>
    <dbReference type="NCBI Taxonomy" id="6412"/>
    <lineage>
        <taxon>Eukaryota</taxon>
        <taxon>Metazoa</taxon>
        <taxon>Spiralia</taxon>
        <taxon>Lophotrochozoa</taxon>
        <taxon>Annelida</taxon>
        <taxon>Clitellata</taxon>
        <taxon>Hirudinea</taxon>
        <taxon>Rhynchobdellida</taxon>
        <taxon>Glossiphoniidae</taxon>
        <taxon>Helobdella</taxon>
    </lineage>
</organism>
<dbReference type="PANTHER" id="PTHR13817">
    <property type="entry name" value="TITIN"/>
    <property type="match status" value="1"/>
</dbReference>
<dbReference type="EMBL" id="KB096742">
    <property type="protein sequence ID" value="ESO02195.1"/>
    <property type="molecule type" value="Genomic_DNA"/>
</dbReference>
<name>T1FQ68_HELRO</name>
<dbReference type="CDD" id="cd00063">
    <property type="entry name" value="FN3"/>
    <property type="match status" value="2"/>
</dbReference>
<feature type="domain" description="Fibronectin type-III" evidence="3">
    <location>
        <begin position="18"/>
        <end position="118"/>
    </location>
</feature>
<accession>T1FQ68</accession>
<dbReference type="InterPro" id="IPR013783">
    <property type="entry name" value="Ig-like_fold"/>
</dbReference>
<dbReference type="SMART" id="SM00060">
    <property type="entry name" value="FN3"/>
    <property type="match status" value="3"/>
</dbReference>
<feature type="compositionally biased region" description="Acidic residues" evidence="2">
    <location>
        <begin position="239"/>
        <end position="267"/>
    </location>
</feature>
<dbReference type="InterPro" id="IPR050964">
    <property type="entry name" value="Striated_Muscle_Regulatory"/>
</dbReference>
<reference evidence="6" key="1">
    <citation type="submission" date="2012-12" db="EMBL/GenBank/DDBJ databases">
        <authorList>
            <person name="Hellsten U."/>
            <person name="Grimwood J."/>
            <person name="Chapman J.A."/>
            <person name="Shapiro H."/>
            <person name="Aerts A."/>
            <person name="Otillar R.P."/>
            <person name="Terry A.Y."/>
            <person name="Boore J.L."/>
            <person name="Simakov O."/>
            <person name="Marletaz F."/>
            <person name="Cho S.-J."/>
            <person name="Edsinger-Gonzales E."/>
            <person name="Havlak P."/>
            <person name="Kuo D.-H."/>
            <person name="Larsson T."/>
            <person name="Lv J."/>
            <person name="Arendt D."/>
            <person name="Savage R."/>
            <person name="Osoegawa K."/>
            <person name="de Jong P."/>
            <person name="Lindberg D.R."/>
            <person name="Seaver E.C."/>
            <person name="Weisblat D.A."/>
            <person name="Putnam N.H."/>
            <person name="Grigoriev I.V."/>
            <person name="Rokhsar D.S."/>
        </authorList>
    </citation>
    <scope>NUCLEOTIDE SEQUENCE</scope>
</reference>
<evidence type="ECO:0000259" key="3">
    <source>
        <dbReference type="PROSITE" id="PS50853"/>
    </source>
</evidence>
<dbReference type="CTD" id="20210965"/>
<dbReference type="KEGG" id="hro:HELRODRAFT_188617"/>
<sequence length="431" mass="49786">MCQCVYEFLMSGYDTPPIPTNLRAKVISPTTIMLEWTDPSLFPPTSQVPDDARYYVVEYSYINPLTGKTLEKTETFRKLQVVISNLIPATKYDFKVKTDNEGHRSNFSAVVSERTLETAPGSQPRNVTVHELNVDEQNKLVTAVVRWKPPKRVNANVTDYEIRYTDKLDAIHGDCQIVSVRQQTEVLIENLVLGNSYFFQVQAKNAFGYGPKSDIIKFQAKKTIDAPNPPSNEEKKVDEDIDEDNQEDIEESDRDAFDEEYDDDYESEFDRQQDATHSQHQSPEIIAKRKRKQTLAYPDDSDDTYKARPSNVQIDFKVILQVKVNAFITWPANQPATSVHNNEGGNNCQTVERPKSYKIRYKKQEQNYQHSHHGNQQPWVNRNLKDNMVVLEDLEANCKYVYQVKYLVDSDSPWSPSQYISTYTHKDQMIN</sequence>
<protein>
    <recommendedName>
        <fullName evidence="3">Fibronectin type-III domain-containing protein</fullName>
    </recommendedName>
</protein>
<dbReference type="EMBL" id="AMQM01000820">
    <property type="status" value="NOT_ANNOTATED_CDS"/>
    <property type="molecule type" value="Genomic_DNA"/>
</dbReference>
<evidence type="ECO:0000313" key="6">
    <source>
        <dbReference type="Proteomes" id="UP000015101"/>
    </source>
</evidence>
<dbReference type="Gene3D" id="2.60.40.10">
    <property type="entry name" value="Immunoglobulins"/>
    <property type="match status" value="2"/>
</dbReference>
<dbReference type="OrthoDB" id="6113973at2759"/>
<evidence type="ECO:0000313" key="4">
    <source>
        <dbReference type="EMBL" id="ESO02195.1"/>
    </source>
</evidence>
<dbReference type="PANTHER" id="PTHR13817:SF173">
    <property type="entry name" value="FRAZZLED"/>
    <property type="match status" value="1"/>
</dbReference>
<reference evidence="4 6" key="2">
    <citation type="journal article" date="2013" name="Nature">
        <title>Insights into bilaterian evolution from three spiralian genomes.</title>
        <authorList>
            <person name="Simakov O."/>
            <person name="Marletaz F."/>
            <person name="Cho S.J."/>
            <person name="Edsinger-Gonzales E."/>
            <person name="Havlak P."/>
            <person name="Hellsten U."/>
            <person name="Kuo D.H."/>
            <person name="Larsson T."/>
            <person name="Lv J."/>
            <person name="Arendt D."/>
            <person name="Savage R."/>
            <person name="Osoegawa K."/>
            <person name="de Jong P."/>
            <person name="Grimwood J."/>
            <person name="Chapman J.A."/>
            <person name="Shapiro H."/>
            <person name="Aerts A."/>
            <person name="Otillar R.P."/>
            <person name="Terry A.Y."/>
            <person name="Boore J.L."/>
            <person name="Grigoriev I.V."/>
            <person name="Lindberg D.R."/>
            <person name="Seaver E.C."/>
            <person name="Weisblat D.A."/>
            <person name="Putnam N.H."/>
            <person name="Rokhsar D.S."/>
        </authorList>
    </citation>
    <scope>NUCLEOTIDE SEQUENCE</scope>
</reference>
<evidence type="ECO:0000313" key="5">
    <source>
        <dbReference type="EnsemblMetazoa" id="HelroP188617"/>
    </source>
</evidence>
<dbReference type="SUPFAM" id="SSF49265">
    <property type="entry name" value="Fibronectin type III"/>
    <property type="match status" value="1"/>
</dbReference>
<feature type="domain" description="Fibronectin type-III" evidence="3">
    <location>
        <begin position="123"/>
        <end position="223"/>
    </location>
</feature>
<keyword evidence="6" id="KW-1185">Reference proteome</keyword>
<dbReference type="AlphaFoldDB" id="T1FQ68"/>
<gene>
    <name evidence="5" type="primary">20210965</name>
    <name evidence="4" type="ORF">HELRODRAFT_188617</name>
</gene>
<dbReference type="GeneID" id="20210965"/>
<dbReference type="eggNOG" id="KOG4221">
    <property type="taxonomic scope" value="Eukaryota"/>
</dbReference>
<evidence type="ECO:0000256" key="2">
    <source>
        <dbReference type="SAM" id="MobiDB-lite"/>
    </source>
</evidence>
<proteinExistence type="predicted"/>
<dbReference type="InterPro" id="IPR036116">
    <property type="entry name" value="FN3_sf"/>
</dbReference>
<dbReference type="InParanoid" id="T1FQ68"/>
<dbReference type="STRING" id="6412.T1FQ68"/>